<dbReference type="Proteomes" id="UP000019591">
    <property type="component" value="Chromosome"/>
</dbReference>
<dbReference type="EMBL" id="CP007452">
    <property type="protein sequence ID" value="AHM56348.1"/>
    <property type="molecule type" value="Genomic_DNA"/>
</dbReference>
<dbReference type="AlphaFoldDB" id="W8TEU4"/>
<dbReference type="OrthoDB" id="9776196at2"/>
<dbReference type="STRING" id="1286171.EAL2_c10500"/>
<dbReference type="Gene3D" id="3.30.70.1880">
    <property type="entry name" value="Protein of unknown function DUF881"/>
    <property type="match status" value="1"/>
</dbReference>
<protein>
    <recommendedName>
        <fullName evidence="5">Division initiation protein</fullName>
    </recommendedName>
</protein>
<dbReference type="Pfam" id="PF05949">
    <property type="entry name" value="DUF881"/>
    <property type="match status" value="1"/>
</dbReference>
<dbReference type="PANTHER" id="PTHR37313:SF2">
    <property type="entry name" value="UPF0749 PROTEIN YLXX"/>
    <property type="match status" value="1"/>
</dbReference>
<reference evidence="3 4" key="1">
    <citation type="journal article" date="2014" name="Genome Announc.">
        <title>Complete Genome Sequence of Amino Acid-Utilizing Eubacterium acidaminophilum al-2 (DSM 3953).</title>
        <authorList>
            <person name="Poehlein A."/>
            <person name="Andreesen J.R."/>
            <person name="Daniel R."/>
        </authorList>
    </citation>
    <scope>NUCLEOTIDE SEQUENCE [LARGE SCALE GENOMIC DNA]</scope>
    <source>
        <strain evidence="3 4">DSM 3953</strain>
    </source>
</reference>
<organism evidence="3 4">
    <name type="scientific">Peptoclostridium acidaminophilum DSM 3953</name>
    <dbReference type="NCBI Taxonomy" id="1286171"/>
    <lineage>
        <taxon>Bacteria</taxon>
        <taxon>Bacillati</taxon>
        <taxon>Bacillota</taxon>
        <taxon>Clostridia</taxon>
        <taxon>Peptostreptococcales</taxon>
        <taxon>Peptoclostridiaceae</taxon>
        <taxon>Peptoclostridium</taxon>
    </lineage>
</organism>
<dbReference type="eggNOG" id="COG3879">
    <property type="taxonomic scope" value="Bacteria"/>
</dbReference>
<evidence type="ECO:0008006" key="5">
    <source>
        <dbReference type="Google" id="ProtNLM"/>
    </source>
</evidence>
<feature type="coiled-coil region" evidence="2">
    <location>
        <begin position="39"/>
        <end position="73"/>
    </location>
</feature>
<dbReference type="RefSeq" id="WP_025435359.1">
    <property type="nucleotide sequence ID" value="NZ_CP007452.1"/>
</dbReference>
<evidence type="ECO:0000256" key="1">
    <source>
        <dbReference type="ARBA" id="ARBA00009108"/>
    </source>
</evidence>
<keyword evidence="4" id="KW-1185">Reference proteome</keyword>
<dbReference type="HOGENOM" id="CLU_040273_4_1_9"/>
<evidence type="ECO:0000313" key="3">
    <source>
        <dbReference type="EMBL" id="AHM56348.1"/>
    </source>
</evidence>
<accession>W8TEU4</accession>
<dbReference type="KEGG" id="eac:EAL2_c10500"/>
<dbReference type="PATRIC" id="fig|1286171.3.peg.1001"/>
<evidence type="ECO:0000256" key="2">
    <source>
        <dbReference type="SAM" id="Coils"/>
    </source>
</evidence>
<name>W8TEU4_PEPAC</name>
<comment type="similarity">
    <text evidence="1">Belongs to the UPF0749 family.</text>
</comment>
<gene>
    <name evidence="3" type="ORF">EAL2_c10500</name>
</gene>
<keyword evidence="2" id="KW-0175">Coiled coil</keyword>
<dbReference type="InterPro" id="IPR010273">
    <property type="entry name" value="DUF881"/>
</dbReference>
<sequence>MKNGKIAILILSLVLGIVMTIQFKTSKISTGGVVSSQKARQLSAELKSLKDKRENLQEELGILESKIKAYEESQASSSTVTKNLKEDIQRYEILAGYTDVMGPGVEITIASSQPGQDEQMLTYNYEMLLSLINKLNAAGAEAIAVNDERIVASTEIHLSADAGDKIVINDKPVKAPYYIKAIGNSDTLEAALNMRYGIVWEIRQYTGLKVDVKKADVLEILRYGNKIEFNYAQPVS</sequence>
<proteinExistence type="inferred from homology"/>
<evidence type="ECO:0000313" key="4">
    <source>
        <dbReference type="Proteomes" id="UP000019591"/>
    </source>
</evidence>
<dbReference type="PANTHER" id="PTHR37313">
    <property type="entry name" value="UPF0749 PROTEIN RV1825"/>
    <property type="match status" value="1"/>
</dbReference>